<evidence type="ECO:0000259" key="3">
    <source>
        <dbReference type="PROSITE" id="PS50977"/>
    </source>
</evidence>
<sequence length="233" mass="26552">MFITVKKTVSVEHFLRIPFVPPSLRVMEETEKPETGWRGSREGWLEAAYGALIREGVDAVKILPLAEQLKLSRTSFYWFFQNRDALLAALAEMWEARTTTPLTAATREFAETETEAMLNVIACFLRPETFDAKLEFAMRGWGLKDPAILARVAEADQQRLAALAALLERWGHAALDADVRARTIYLVQIGYISMQADETLETRLERIPSYVEIYTGRPPEPREIARFRGRFGL</sequence>
<dbReference type="SUPFAM" id="SSF46689">
    <property type="entry name" value="Homeodomain-like"/>
    <property type="match status" value="1"/>
</dbReference>
<dbReference type="EMBL" id="QBKP01000007">
    <property type="protein sequence ID" value="PTX49356.1"/>
    <property type="molecule type" value="Genomic_DNA"/>
</dbReference>
<dbReference type="InterPro" id="IPR050109">
    <property type="entry name" value="HTH-type_TetR-like_transc_reg"/>
</dbReference>
<evidence type="ECO:0000256" key="2">
    <source>
        <dbReference type="PROSITE-ProRule" id="PRU00335"/>
    </source>
</evidence>
<reference evidence="4 5" key="1">
    <citation type="submission" date="2018-04" db="EMBL/GenBank/DDBJ databases">
        <title>Genomic Encyclopedia of Archaeal and Bacterial Type Strains, Phase II (KMG-II): from individual species to whole genera.</title>
        <authorList>
            <person name="Goeker M."/>
        </authorList>
    </citation>
    <scope>NUCLEOTIDE SEQUENCE [LARGE SCALE GENOMIC DNA]</scope>
    <source>
        <strain evidence="4 5">DSM 21823</strain>
    </source>
</reference>
<feature type="DNA-binding region" description="H-T-H motif" evidence="2">
    <location>
        <begin position="61"/>
        <end position="80"/>
    </location>
</feature>
<dbReference type="PANTHER" id="PTHR30055:SF239">
    <property type="entry name" value="TRANSCRIPTIONAL REGULATORY PROTEIN"/>
    <property type="match status" value="1"/>
</dbReference>
<protein>
    <submittedName>
        <fullName evidence="4">TetR family transcriptional regulator</fullName>
    </submittedName>
</protein>
<dbReference type="PROSITE" id="PS50977">
    <property type="entry name" value="HTH_TETR_2"/>
    <property type="match status" value="1"/>
</dbReference>
<dbReference type="Proteomes" id="UP000244224">
    <property type="component" value="Unassembled WGS sequence"/>
</dbReference>
<keyword evidence="5" id="KW-1185">Reference proteome</keyword>
<organism evidence="4 5">
    <name type="scientific">Gemmobacter caeni</name>
    <dbReference type="NCBI Taxonomy" id="589035"/>
    <lineage>
        <taxon>Bacteria</taxon>
        <taxon>Pseudomonadati</taxon>
        <taxon>Pseudomonadota</taxon>
        <taxon>Alphaproteobacteria</taxon>
        <taxon>Rhodobacterales</taxon>
        <taxon>Paracoccaceae</taxon>
        <taxon>Gemmobacter</taxon>
    </lineage>
</organism>
<dbReference type="PANTHER" id="PTHR30055">
    <property type="entry name" value="HTH-TYPE TRANSCRIPTIONAL REGULATOR RUTR"/>
    <property type="match status" value="1"/>
</dbReference>
<keyword evidence="1 2" id="KW-0238">DNA-binding</keyword>
<dbReference type="InterPro" id="IPR009057">
    <property type="entry name" value="Homeodomain-like_sf"/>
</dbReference>
<dbReference type="GO" id="GO:0003700">
    <property type="term" value="F:DNA-binding transcription factor activity"/>
    <property type="evidence" value="ECO:0007669"/>
    <property type="project" value="TreeGrafter"/>
</dbReference>
<name>A0A2T6AZW8_9RHOB</name>
<evidence type="ECO:0000313" key="4">
    <source>
        <dbReference type="EMBL" id="PTX49356.1"/>
    </source>
</evidence>
<gene>
    <name evidence="4" type="ORF">C8N34_1073</name>
</gene>
<dbReference type="AlphaFoldDB" id="A0A2T6AZW8"/>
<evidence type="ECO:0000313" key="5">
    <source>
        <dbReference type="Proteomes" id="UP000244224"/>
    </source>
</evidence>
<dbReference type="InterPro" id="IPR001647">
    <property type="entry name" value="HTH_TetR"/>
</dbReference>
<dbReference type="Pfam" id="PF00440">
    <property type="entry name" value="TetR_N"/>
    <property type="match status" value="1"/>
</dbReference>
<dbReference type="GO" id="GO:0000976">
    <property type="term" value="F:transcription cis-regulatory region binding"/>
    <property type="evidence" value="ECO:0007669"/>
    <property type="project" value="TreeGrafter"/>
</dbReference>
<feature type="domain" description="HTH tetR-type" evidence="3">
    <location>
        <begin position="38"/>
        <end position="98"/>
    </location>
</feature>
<comment type="caution">
    <text evidence="4">The sequence shown here is derived from an EMBL/GenBank/DDBJ whole genome shotgun (WGS) entry which is preliminary data.</text>
</comment>
<proteinExistence type="predicted"/>
<evidence type="ECO:0000256" key="1">
    <source>
        <dbReference type="ARBA" id="ARBA00023125"/>
    </source>
</evidence>
<accession>A0A2T6AZW8</accession>
<dbReference type="Gene3D" id="1.10.357.10">
    <property type="entry name" value="Tetracycline Repressor, domain 2"/>
    <property type="match status" value="1"/>
</dbReference>